<name>A0A7R7XCC9_9EURO</name>
<dbReference type="EMBL" id="AP024443">
    <property type="protein sequence ID" value="BCS18827.1"/>
    <property type="molecule type" value="Genomic_DNA"/>
</dbReference>
<dbReference type="AlphaFoldDB" id="A0A7R7XCC9"/>
<protein>
    <submittedName>
        <fullName evidence="1">Uncharacterized protein</fullName>
    </submittedName>
</protein>
<proteinExistence type="predicted"/>
<reference evidence="1" key="2">
    <citation type="submission" date="2021-02" db="EMBL/GenBank/DDBJ databases">
        <title>Aspergillus puulaauensis MK2 genome sequence.</title>
        <authorList>
            <person name="Futagami T."/>
            <person name="Mori K."/>
            <person name="Kadooka C."/>
            <person name="Tanaka T."/>
        </authorList>
    </citation>
    <scope>NUCLEOTIDE SEQUENCE</scope>
    <source>
        <strain evidence="1">MK2</strain>
    </source>
</reference>
<organism evidence="1 2">
    <name type="scientific">Aspergillus puulaauensis</name>
    <dbReference type="NCBI Taxonomy" id="1220207"/>
    <lineage>
        <taxon>Eukaryota</taxon>
        <taxon>Fungi</taxon>
        <taxon>Dikarya</taxon>
        <taxon>Ascomycota</taxon>
        <taxon>Pezizomycotina</taxon>
        <taxon>Eurotiomycetes</taxon>
        <taxon>Eurotiomycetidae</taxon>
        <taxon>Eurotiales</taxon>
        <taxon>Aspergillaceae</taxon>
        <taxon>Aspergillus</taxon>
    </lineage>
</organism>
<dbReference type="Proteomes" id="UP000654913">
    <property type="component" value="Chromosome 1"/>
</dbReference>
<dbReference type="KEGG" id="apuu:APUU_11655A"/>
<evidence type="ECO:0000313" key="1">
    <source>
        <dbReference type="EMBL" id="BCS18827.1"/>
    </source>
</evidence>
<evidence type="ECO:0000313" key="2">
    <source>
        <dbReference type="Proteomes" id="UP000654913"/>
    </source>
</evidence>
<reference evidence="1" key="1">
    <citation type="submission" date="2021-01" db="EMBL/GenBank/DDBJ databases">
        <authorList>
            <consortium name="Aspergillus puulaauensis MK2 genome sequencing consortium"/>
            <person name="Kazuki M."/>
            <person name="Futagami T."/>
        </authorList>
    </citation>
    <scope>NUCLEOTIDE SEQUENCE</scope>
    <source>
        <strain evidence="1">MK2</strain>
    </source>
</reference>
<dbReference type="GeneID" id="64968832"/>
<sequence>MSFFRLKATRRAYLTLLLEPLKEKRDAGVGNEAVIRPMHMQMKALGVTERTTLGPLLDERFPPSARRAQSAVYQLHVGQ</sequence>
<accession>A0A7R7XCC9</accession>
<keyword evidence="2" id="KW-1185">Reference proteome</keyword>
<gene>
    <name evidence="1" type="ORF">APUU_11655A</name>
</gene>
<dbReference type="RefSeq" id="XP_041551021.1">
    <property type="nucleotide sequence ID" value="XM_041697769.1"/>
</dbReference>